<name>A0A367YSD6_9ACTN</name>
<evidence type="ECO:0000256" key="2">
    <source>
        <dbReference type="ARBA" id="ARBA00022801"/>
    </source>
</evidence>
<dbReference type="InterPro" id="IPR002410">
    <property type="entry name" value="Peptidase_S33"/>
</dbReference>
<dbReference type="PANTHER" id="PTHR43248">
    <property type="entry name" value="2-SUCCINYL-6-HYDROXY-2,4-CYCLOHEXADIENE-1-CARBOXYLATE SYNTHASE"/>
    <property type="match status" value="1"/>
</dbReference>
<dbReference type="InterPro" id="IPR051601">
    <property type="entry name" value="Serine_prot/Carboxylest_S33"/>
</dbReference>
<dbReference type="InterPro" id="IPR000073">
    <property type="entry name" value="AB_hydrolase_1"/>
</dbReference>
<sequence length="430" mass="47426">MTTTAEYLLPGIWVREHEVAVPLDHADPDGETITVFVRELCDPVRRREELPLLLHLQGGPGGKGPRPVDRSGFLEVALETHRVVLLDQRGTGRSTFLDGERLARRGTPQQQADHLALFLADSVVADAELVRQQVYGGRRWATIGQSYGGFLTLTYLSTAPQALAACYVTGGIPGVPPEAAEVYRRTVGRVREKVRRYYARYPQDVDRVAAIADVLAGGDVRLPDGDPLSVRRFQSLGIDLGMKPGAERLHWLVDEAFVEPGRLGADFLQQVQVRTSQAGSPLFWTLQEAIYGEGDLRTGWAAETEVARHPDFDPAARPLLFTGEMTFRWMFDEIAALRPFAAAVDLLAERTSWGRRLYDPARLAANEVPLAAAVYHDDMFVDAGLSLGTLAGIGNAEAWVTNEWEHDGLGDPRVFRGLRDRVAARGGELR</sequence>
<accession>A0A367YSD6</accession>
<comment type="caution">
    <text evidence="4">The sequence shown here is derived from an EMBL/GenBank/DDBJ whole genome shotgun (WGS) entry which is preliminary data.</text>
</comment>
<reference evidence="4 5" key="1">
    <citation type="submission" date="2018-07" db="EMBL/GenBank/DDBJ databases">
        <title>Desertimonas flava gen. nov. sp. nov.</title>
        <authorList>
            <person name="Liu S."/>
        </authorList>
    </citation>
    <scope>NUCLEOTIDE SEQUENCE [LARGE SCALE GENOMIC DNA]</scope>
    <source>
        <strain evidence="4 5">16Sb5-5</strain>
    </source>
</reference>
<dbReference type="SUPFAM" id="SSF53474">
    <property type="entry name" value="alpha/beta-Hydrolases"/>
    <property type="match status" value="1"/>
</dbReference>
<feature type="domain" description="AB hydrolase-1" evidence="3">
    <location>
        <begin position="51"/>
        <end position="208"/>
    </location>
</feature>
<evidence type="ECO:0000313" key="4">
    <source>
        <dbReference type="EMBL" id="RCK68796.1"/>
    </source>
</evidence>
<keyword evidence="5" id="KW-1185">Reference proteome</keyword>
<dbReference type="GO" id="GO:0004177">
    <property type="term" value="F:aminopeptidase activity"/>
    <property type="evidence" value="ECO:0007669"/>
    <property type="project" value="UniProtKB-EC"/>
</dbReference>
<dbReference type="InterPro" id="IPR029058">
    <property type="entry name" value="AB_hydrolase_fold"/>
</dbReference>
<keyword evidence="2 4" id="KW-0378">Hydrolase</keyword>
<dbReference type="AlphaFoldDB" id="A0A367YSD6"/>
<dbReference type="Pfam" id="PF00561">
    <property type="entry name" value="Abhydrolase_1"/>
    <property type="match status" value="1"/>
</dbReference>
<evidence type="ECO:0000256" key="1">
    <source>
        <dbReference type="ARBA" id="ARBA00010088"/>
    </source>
</evidence>
<dbReference type="PRINTS" id="PR00793">
    <property type="entry name" value="PROAMNOPTASE"/>
</dbReference>
<dbReference type="PROSITE" id="PS00708">
    <property type="entry name" value="PRO_ENDOPEP_SER"/>
    <property type="match status" value="1"/>
</dbReference>
<gene>
    <name evidence="4" type="ORF">DT076_14575</name>
</gene>
<dbReference type="Gene3D" id="3.40.50.1820">
    <property type="entry name" value="alpha/beta hydrolase"/>
    <property type="match status" value="1"/>
</dbReference>
<evidence type="ECO:0000259" key="3">
    <source>
        <dbReference type="Pfam" id="PF00561"/>
    </source>
</evidence>
<dbReference type="InterPro" id="IPR002471">
    <property type="entry name" value="Pept_S9_AS"/>
</dbReference>
<protein>
    <submittedName>
        <fullName evidence="4">Alpha/beta fold hydrolase</fullName>
    </submittedName>
</protein>
<evidence type="ECO:0000313" key="5">
    <source>
        <dbReference type="Proteomes" id="UP000252770"/>
    </source>
</evidence>
<dbReference type="GO" id="GO:0006508">
    <property type="term" value="P:proteolysis"/>
    <property type="evidence" value="ECO:0007669"/>
    <property type="project" value="InterPro"/>
</dbReference>
<organism evidence="4 5">
    <name type="scientific">Desertihabitans brevis</name>
    <dbReference type="NCBI Taxonomy" id="2268447"/>
    <lineage>
        <taxon>Bacteria</taxon>
        <taxon>Bacillati</taxon>
        <taxon>Actinomycetota</taxon>
        <taxon>Actinomycetes</taxon>
        <taxon>Propionibacteriales</taxon>
        <taxon>Propionibacteriaceae</taxon>
        <taxon>Desertihabitans</taxon>
    </lineage>
</organism>
<dbReference type="PANTHER" id="PTHR43248:SF2">
    <property type="entry name" value="PROLYL AMINOPEPTIDASE"/>
    <property type="match status" value="1"/>
</dbReference>
<comment type="similarity">
    <text evidence="1">Belongs to the peptidase S33 family.</text>
</comment>
<dbReference type="EMBL" id="QOUI01000009">
    <property type="protein sequence ID" value="RCK68796.1"/>
    <property type="molecule type" value="Genomic_DNA"/>
</dbReference>
<proteinExistence type="inferred from homology"/>
<dbReference type="Proteomes" id="UP000252770">
    <property type="component" value="Unassembled WGS sequence"/>
</dbReference>
<dbReference type="RefSeq" id="WP_114127420.1">
    <property type="nucleotide sequence ID" value="NZ_QOUI01000009.1"/>
</dbReference>
<dbReference type="GO" id="GO:0004252">
    <property type="term" value="F:serine-type endopeptidase activity"/>
    <property type="evidence" value="ECO:0007669"/>
    <property type="project" value="InterPro"/>
</dbReference>